<dbReference type="Gene3D" id="3.30.420.240">
    <property type="match status" value="1"/>
</dbReference>
<protein>
    <recommendedName>
        <fullName evidence="2">Terminase large subunit gp17-like C-terminal domain-containing protein</fullName>
    </recommendedName>
</protein>
<dbReference type="AlphaFoldDB" id="A0A844Z378"/>
<accession>A0A844Z378</accession>
<gene>
    <name evidence="3" type="ORF">GRI99_15260</name>
</gene>
<name>A0A844Z378_9SPHN</name>
<organism evidence="3 4">
    <name type="scientific">Alteraurantiacibacter buctensis</name>
    <dbReference type="NCBI Taxonomy" id="1503981"/>
    <lineage>
        <taxon>Bacteria</taxon>
        <taxon>Pseudomonadati</taxon>
        <taxon>Pseudomonadota</taxon>
        <taxon>Alphaproteobacteria</taxon>
        <taxon>Sphingomonadales</taxon>
        <taxon>Erythrobacteraceae</taxon>
        <taxon>Alteraurantiacibacter</taxon>
    </lineage>
</organism>
<keyword evidence="1" id="KW-1188">Viral release from host cell</keyword>
<dbReference type="Pfam" id="PF17289">
    <property type="entry name" value="Terminase_6C"/>
    <property type="match status" value="1"/>
</dbReference>
<reference evidence="3 4" key="1">
    <citation type="submission" date="2019-12" db="EMBL/GenBank/DDBJ databases">
        <title>Genomic-based taxomic classification of the family Erythrobacteraceae.</title>
        <authorList>
            <person name="Xu L."/>
        </authorList>
    </citation>
    <scope>NUCLEOTIDE SEQUENCE [LARGE SCALE GENOMIC DNA]</scope>
    <source>
        <strain evidence="3 4">M0322</strain>
    </source>
</reference>
<evidence type="ECO:0000313" key="4">
    <source>
        <dbReference type="Proteomes" id="UP000466966"/>
    </source>
</evidence>
<sequence length="190" mass="21729">MDRVRFPKSVLEERRLALGNRSYSAQYQNNPIVADGGCFRSAHFGQYSEAQPRDQFHRIVLSMDMASTDRSTSDYSVCMTWGYLPPNWYLLDVYRAKPAFPELVERTISLHRRWKADALTIEAASSGHALYQQVKRARLPGMVVSPTPRGSKLDRADAITAGNRTHRRPLRRVIPPVLLHHPHHTVAKLR</sequence>
<proteinExistence type="predicted"/>
<comment type="caution">
    <text evidence="3">The sequence shown here is derived from an EMBL/GenBank/DDBJ whole genome shotgun (WGS) entry which is preliminary data.</text>
</comment>
<evidence type="ECO:0000259" key="2">
    <source>
        <dbReference type="Pfam" id="PF17289"/>
    </source>
</evidence>
<evidence type="ECO:0000313" key="3">
    <source>
        <dbReference type="EMBL" id="MXO72987.1"/>
    </source>
</evidence>
<evidence type="ECO:0000256" key="1">
    <source>
        <dbReference type="ARBA" id="ARBA00022612"/>
    </source>
</evidence>
<dbReference type="EMBL" id="WTYV01000007">
    <property type="protein sequence ID" value="MXO72987.1"/>
    <property type="molecule type" value="Genomic_DNA"/>
</dbReference>
<feature type="domain" description="Terminase large subunit gp17-like C-terminal" evidence="2">
    <location>
        <begin position="62"/>
        <end position="158"/>
    </location>
</feature>
<dbReference type="InterPro" id="IPR035421">
    <property type="entry name" value="Terminase_6C"/>
</dbReference>
<dbReference type="Proteomes" id="UP000466966">
    <property type="component" value="Unassembled WGS sequence"/>
</dbReference>
<keyword evidence="4" id="KW-1185">Reference proteome</keyword>